<keyword evidence="2" id="KW-1185">Reference proteome</keyword>
<sequence length="1270" mass="128478">MATVSAAALLAAMPAVSQTVDRFILIQPIQVCDDGGANCATITNFPPETRAIYAQAGVFPVFLTPTQLNSTASLNGLTGVDPIDGDDAGGSETVIEAWFVNSLDDGDVDPNTNLFGEAWVDGNGVIINASAVANFNGGNGRRDTFAHELGHNLGLDHNTLGAGGADNLMTAGSTRDIPDGVGDINPNGDDLDKLTNDQITEIRDRYVQAAVDCNGTAGPDTLTKGNGDVCQNFSGLADNDTMSLAGGALVMGNMSGNEGNDTLNVTLTSFVLGNLDGGAGDDKILVSDASEIGWNDGDVLGGIGNDEIKIESDSIIYGDVFGDDGNGNEADGDGNDTIRMTGGQVGSDLHGTGGNINGEGGDDDILISGGSVAGNVLGGTGNDKIETKEPATIAGNVDGGAGNDTVTIASDPADVLGGIGDDTVNILTGAIVVNVYGDDGNGNEADGDGADTINMTGGAVSGNVDGEGGVDQLLISGGTIGGNVLGGGGGDTITTSGAAAITGNIDGEDGNDTMSVATSAANVLGGNGDDGMTINAGANISNVFGDNNDGNDANGDGADTITMNGGTVAANVDGEGGIDTIAILGGSVGANVLGGAGGDSLTVNGGSVTGDVSGEEDNDKIFITSGSVGGNVLGGAGLDEVDLGGGTVALNVDTGADADEVTLHGTAVSGDVLTQAGNDTMVWTAGSIAAGKNINMGADTDVLDIHGTANGGAALQAALASLDGGDDASSADGQVDTLNLHGVVETLTQMNNWEFINLVDNSRGDLGTTSRTITTEIFSIDATSALIAGAGVGGQVYTIAGILDNKGGLAMSDSGAFYDEVAVTSDYRATTGALASFDTFLGADGSPSDLLRVGGATTGDPTGLVIFDTNPGAGAFTPQGIELVRVEGPAGSTAAEDFFLTAGPIEKGLWTYDLGLDNTRANPGRANADVHVLYSRPDEITQFTPYFATAALTIFETSLEPWIDRQYTLHDTLAMNRHVTPTADIGQPVPMKGTFVDLWAAPFGLYREVEADSVLSFFEDTFSARMDYDQTVWGLLGGIDVISIIDDDQAVMGGVFGGYLSSSVNPDAVAVSGDYEGGTVGAYGSYLWQGLTLSAVGKVDLLKFGWDSSSLNIKENADVDTWGGRVEAAYKIALGEAPWIEPYGNLTYTDSSWDSFDVLGTEFDLDDNDSLVGRLGLRVGADFYGNTDYAKVFVGGGVAEQFEDGTTADVVSGGATLPLSDDIDDTVYEVLGGFKFGGTEHGLSVTVTGTGQFSDSVEGYGGKATVNYQF</sequence>
<gene>
    <name evidence="1" type="ORF">JHL16_07650</name>
</gene>
<dbReference type="Proteomes" id="UP000616151">
    <property type="component" value="Unassembled WGS sequence"/>
</dbReference>
<dbReference type="EMBL" id="JAENHL010000006">
    <property type="protein sequence ID" value="MBK1866224.1"/>
    <property type="molecule type" value="Genomic_DNA"/>
</dbReference>
<organism evidence="1 2">
    <name type="scientific">Taklimakanibacter albus</name>
    <dbReference type="NCBI Taxonomy" id="2800327"/>
    <lineage>
        <taxon>Bacteria</taxon>
        <taxon>Pseudomonadati</taxon>
        <taxon>Pseudomonadota</taxon>
        <taxon>Alphaproteobacteria</taxon>
        <taxon>Hyphomicrobiales</taxon>
        <taxon>Aestuariivirgaceae</taxon>
        <taxon>Taklimakanibacter</taxon>
    </lineage>
</organism>
<reference evidence="1" key="1">
    <citation type="submission" date="2021-01" db="EMBL/GenBank/DDBJ databases">
        <authorList>
            <person name="Sun Q."/>
        </authorList>
    </citation>
    <scope>NUCLEOTIDE SEQUENCE</scope>
    <source>
        <strain evidence="1">YIM B02566</strain>
    </source>
</reference>
<name>A0ACC5R0P4_9HYPH</name>
<evidence type="ECO:0000313" key="2">
    <source>
        <dbReference type="Proteomes" id="UP000616151"/>
    </source>
</evidence>
<protein>
    <submittedName>
        <fullName evidence="1">Autotransporter domain-containing protein</fullName>
    </submittedName>
</protein>
<proteinExistence type="predicted"/>
<evidence type="ECO:0000313" key="1">
    <source>
        <dbReference type="EMBL" id="MBK1866224.1"/>
    </source>
</evidence>
<accession>A0ACC5R0P4</accession>
<comment type="caution">
    <text evidence="1">The sequence shown here is derived from an EMBL/GenBank/DDBJ whole genome shotgun (WGS) entry which is preliminary data.</text>
</comment>